<protein>
    <submittedName>
        <fullName evidence="1">Morn variant repeat-containing protein</fullName>
    </submittedName>
</protein>
<proteinExistence type="predicted"/>
<dbReference type="Pfam" id="PF07661">
    <property type="entry name" value="MORN_2"/>
    <property type="match status" value="5"/>
</dbReference>
<organism evidence="1 2">
    <name type="scientific">Saprospira grandis (strain Lewin)</name>
    <dbReference type="NCBI Taxonomy" id="984262"/>
    <lineage>
        <taxon>Bacteria</taxon>
        <taxon>Pseudomonadati</taxon>
        <taxon>Bacteroidota</taxon>
        <taxon>Saprospiria</taxon>
        <taxon>Saprospirales</taxon>
        <taxon>Saprospiraceae</taxon>
        <taxon>Saprospira</taxon>
    </lineage>
</organism>
<evidence type="ECO:0000313" key="2">
    <source>
        <dbReference type="Proteomes" id="UP000007519"/>
    </source>
</evidence>
<dbReference type="eggNOG" id="COG2849">
    <property type="taxonomic scope" value="Bacteria"/>
</dbReference>
<gene>
    <name evidence="1" type="ordered locus">SGRA_2864</name>
</gene>
<reference evidence="1 2" key="1">
    <citation type="journal article" date="2012" name="Stand. Genomic Sci.">
        <title>Complete genome sequencing and analysis of Saprospira grandis str. Lewin, a predatory marine bacterium.</title>
        <authorList>
            <person name="Saw J.H."/>
            <person name="Yuryev A."/>
            <person name="Kanbe M."/>
            <person name="Hou S."/>
            <person name="Young A.G."/>
            <person name="Aizawa S."/>
            <person name="Alam M."/>
        </authorList>
    </citation>
    <scope>NUCLEOTIDE SEQUENCE [LARGE SCALE GENOMIC DNA]</scope>
    <source>
        <strain evidence="1 2">Lewin</strain>
    </source>
</reference>
<dbReference type="STRING" id="984262.SGRA_2864"/>
<dbReference type="InterPro" id="IPR011652">
    <property type="entry name" value="MORN_2"/>
</dbReference>
<dbReference type="Gene3D" id="3.90.930.1">
    <property type="match status" value="2"/>
</dbReference>
<evidence type="ECO:0000313" key="1">
    <source>
        <dbReference type="EMBL" id="AFC25592.1"/>
    </source>
</evidence>
<dbReference type="AlphaFoldDB" id="H6LAJ9"/>
<dbReference type="HOGENOM" id="CLU_1155746_0_0_10"/>
<dbReference type="EMBL" id="CP002831">
    <property type="protein sequence ID" value="AFC25592.1"/>
    <property type="molecule type" value="Genomic_DNA"/>
</dbReference>
<dbReference type="OrthoDB" id="7342920at2"/>
<name>H6LAJ9_SAPGL</name>
<sequence>MYKYILVCFLVLPYYLGAQSDSSRLALTSEYSLVSVKGGDSLFLRKMYNADTLVEEVYIQGGKIIGQYKSYYSDGSRKRIGTYDRYGRARGQWKSWHSGGNMSSELHYKDGGLNGAAKFYYPSGRLREEGRFMSRKTQMIISGKIVEQQLEARIGKWKSYHPNGKIKSEGDYWWPGIKDRSYEDYWEEQGSMESGEFIQAWEGDLRHGEWKFYNESGVLEKVEYYHKGELTERNVGGN</sequence>
<dbReference type="SUPFAM" id="SSF82185">
    <property type="entry name" value="Histone H3 K4-specific methyltransferase SET7/9 N-terminal domain"/>
    <property type="match status" value="2"/>
</dbReference>
<keyword evidence="2" id="KW-1185">Reference proteome</keyword>
<dbReference type="Proteomes" id="UP000007519">
    <property type="component" value="Chromosome"/>
</dbReference>
<dbReference type="KEGG" id="sgn:SGRA_2864"/>
<accession>H6LAJ9</accession>